<reference evidence="1" key="1">
    <citation type="journal article" date="2020" name="Nature">
        <title>Giant virus diversity and host interactions through global metagenomics.</title>
        <authorList>
            <person name="Schulz F."/>
            <person name="Roux S."/>
            <person name="Paez-Espino D."/>
            <person name="Jungbluth S."/>
            <person name="Walsh D.A."/>
            <person name="Denef V.J."/>
            <person name="McMahon K.D."/>
            <person name="Konstantinidis K.T."/>
            <person name="Eloe-Fadrosh E.A."/>
            <person name="Kyrpides N.C."/>
            <person name="Woyke T."/>
        </authorList>
    </citation>
    <scope>NUCLEOTIDE SEQUENCE</scope>
    <source>
        <strain evidence="1">GVMAG-S-1021933-23</strain>
    </source>
</reference>
<proteinExistence type="predicted"/>
<dbReference type="EMBL" id="MN740594">
    <property type="protein sequence ID" value="QHS78102.1"/>
    <property type="molecule type" value="Genomic_DNA"/>
</dbReference>
<sequence>MVKIQKAPEYFIRVFSDNNPSEEDFQKVIKLEKGKLEIGTILDFLDGENQDELNILKNLFLELKGSNADVFYTYLNNFEYYQKKIFFRIIEKIEEHKNKMYKEIKPYFNKKIPKVLFLYVLIDRMKDLNESLGIFDIDVLDILNTNGERFSFLDSSPRYILLQKIEELTE</sequence>
<evidence type="ECO:0000313" key="1">
    <source>
        <dbReference type="EMBL" id="QHS78102.1"/>
    </source>
</evidence>
<accession>A0A6C0AEI8</accession>
<name>A0A6C0AEI8_9ZZZZ</name>
<organism evidence="1">
    <name type="scientific">viral metagenome</name>
    <dbReference type="NCBI Taxonomy" id="1070528"/>
    <lineage>
        <taxon>unclassified sequences</taxon>
        <taxon>metagenomes</taxon>
        <taxon>organismal metagenomes</taxon>
    </lineage>
</organism>
<protein>
    <submittedName>
        <fullName evidence="1">Uncharacterized protein</fullName>
    </submittedName>
</protein>
<dbReference type="AlphaFoldDB" id="A0A6C0AEI8"/>